<accession>A0A8J7Q1C5</accession>
<gene>
    <name evidence="2" type="ORF">J0H12_05345</name>
</gene>
<evidence type="ECO:0000259" key="1">
    <source>
        <dbReference type="Pfam" id="PF03886"/>
    </source>
</evidence>
<dbReference type="SUPFAM" id="SSF159594">
    <property type="entry name" value="XCC0632-like"/>
    <property type="match status" value="1"/>
</dbReference>
<proteinExistence type="predicted"/>
<dbReference type="AlphaFoldDB" id="A0A8J7Q1C5"/>
<evidence type="ECO:0000313" key="3">
    <source>
        <dbReference type="Proteomes" id="UP000664414"/>
    </source>
</evidence>
<comment type="caution">
    <text evidence="2">The sequence shown here is derived from an EMBL/GenBank/DDBJ whole genome shotgun (WGS) entry which is preliminary data.</text>
</comment>
<organism evidence="2 3">
    <name type="scientific">Candidatus Paracaedimonas acanthamoebae</name>
    <dbReference type="NCBI Taxonomy" id="244581"/>
    <lineage>
        <taxon>Bacteria</taxon>
        <taxon>Pseudomonadati</taxon>
        <taxon>Pseudomonadota</taxon>
        <taxon>Alphaproteobacteria</taxon>
        <taxon>Holosporales</taxon>
        <taxon>Caedimonadaceae</taxon>
        <taxon>Candidatus Paracaedimonas</taxon>
    </lineage>
</organism>
<feature type="domain" description="ABC-type transport auxiliary lipoprotein component" evidence="1">
    <location>
        <begin position="54"/>
        <end position="192"/>
    </location>
</feature>
<dbReference type="Pfam" id="PF03886">
    <property type="entry name" value="ABC_trans_aux"/>
    <property type="match status" value="1"/>
</dbReference>
<evidence type="ECO:0000313" key="2">
    <source>
        <dbReference type="EMBL" id="MBN9413328.1"/>
    </source>
</evidence>
<name>A0A8J7Q1C5_9PROT</name>
<dbReference type="PROSITE" id="PS51257">
    <property type="entry name" value="PROKAR_LIPOPROTEIN"/>
    <property type="match status" value="1"/>
</dbReference>
<sequence length="212" mass="23799">MRTLGLLFCVGLLAGCISVLPEEPAPAKKIVLIPKLRHKIVGHKIESYSILESLIVEKPRMLESLDSARVKIVLHGQDGVTSSEFVAGIEWSDKLPSFLQETLISLYERTGKITAVGRAEEQFYAPYRLQFTITNFEIVKEADASMKVVVKVSAKVINSQNRSVLAQHSFHQQVAVKEEGLEGIIKAFEKATSVSFSEIIQWTFEKIKREKR</sequence>
<reference evidence="2" key="1">
    <citation type="submission" date="2021-02" db="EMBL/GenBank/DDBJ databases">
        <title>Thiocyanate and organic carbon inputs drive convergent selection for specific autotrophic Afipia and Thiobacillus strains within complex microbiomes.</title>
        <authorList>
            <person name="Huddy R.J."/>
            <person name="Sachdeva R."/>
            <person name="Kadzinga F."/>
            <person name="Kantor R.S."/>
            <person name="Harrison S.T.L."/>
            <person name="Banfield J.F."/>
        </authorList>
    </citation>
    <scope>NUCLEOTIDE SEQUENCE</scope>
    <source>
        <strain evidence="2">SCN18_10_11_15_R4_P_38_20</strain>
    </source>
</reference>
<dbReference type="Gene3D" id="3.40.50.10610">
    <property type="entry name" value="ABC-type transport auxiliary lipoprotein component"/>
    <property type="match status" value="1"/>
</dbReference>
<dbReference type="Proteomes" id="UP000664414">
    <property type="component" value="Unassembled WGS sequence"/>
</dbReference>
<protein>
    <submittedName>
        <fullName evidence="2">Membrane integrity-associated transporter subunit PqiC</fullName>
    </submittedName>
</protein>
<dbReference type="InterPro" id="IPR005586">
    <property type="entry name" value="ABC_trans_aux"/>
</dbReference>
<dbReference type="EMBL" id="JAFKGL010000020">
    <property type="protein sequence ID" value="MBN9413328.1"/>
    <property type="molecule type" value="Genomic_DNA"/>
</dbReference>